<dbReference type="EMBL" id="CAJNRG010004843">
    <property type="protein sequence ID" value="CAF2069883.1"/>
    <property type="molecule type" value="Genomic_DNA"/>
</dbReference>
<keyword evidence="5" id="KW-1185">Reference proteome</keyword>
<dbReference type="EMBL" id="CAJOBJ010310608">
    <property type="protein sequence ID" value="CAF5166612.1"/>
    <property type="molecule type" value="Genomic_DNA"/>
</dbReference>
<dbReference type="Proteomes" id="UP000681720">
    <property type="component" value="Unassembled WGS sequence"/>
</dbReference>
<dbReference type="Gene3D" id="3.30.420.10">
    <property type="entry name" value="Ribonuclease H-like superfamily/Ribonuclease H"/>
    <property type="match status" value="1"/>
</dbReference>
<comment type="caution">
    <text evidence="3">The sequence shown here is derived from an EMBL/GenBank/DDBJ whole genome shotgun (WGS) entry which is preliminary data.</text>
</comment>
<evidence type="ECO:0000313" key="4">
    <source>
        <dbReference type="EMBL" id="CAF5166612.1"/>
    </source>
</evidence>
<dbReference type="GO" id="GO:0003676">
    <property type="term" value="F:nucleic acid binding"/>
    <property type="evidence" value="ECO:0007669"/>
    <property type="project" value="InterPro"/>
</dbReference>
<reference evidence="3" key="1">
    <citation type="submission" date="2021-02" db="EMBL/GenBank/DDBJ databases">
        <authorList>
            <person name="Nowell W R."/>
        </authorList>
    </citation>
    <scope>NUCLEOTIDE SEQUENCE</scope>
</reference>
<evidence type="ECO:0000313" key="5">
    <source>
        <dbReference type="Proteomes" id="UP000663866"/>
    </source>
</evidence>
<dbReference type="InterPro" id="IPR036397">
    <property type="entry name" value="RNaseH_sf"/>
</dbReference>
<protein>
    <recommendedName>
        <fullName evidence="6">Tc1-like transposase DDE domain-containing protein</fullName>
    </recommendedName>
</protein>
<dbReference type="AlphaFoldDB" id="A0A820QWG3"/>
<evidence type="ECO:0008006" key="6">
    <source>
        <dbReference type="Google" id="ProtNLM"/>
    </source>
</evidence>
<dbReference type="Proteomes" id="UP000663866">
    <property type="component" value="Unassembled WGS sequence"/>
</dbReference>
<dbReference type="Proteomes" id="UP000663842">
    <property type="component" value="Unassembled WGS sequence"/>
</dbReference>
<evidence type="ECO:0000313" key="3">
    <source>
        <dbReference type="EMBL" id="CAF4429517.1"/>
    </source>
</evidence>
<evidence type="ECO:0000313" key="2">
    <source>
        <dbReference type="EMBL" id="CAF4276235.1"/>
    </source>
</evidence>
<sequence>MFDIDGIYNSQNDRIWAVNRLAADTNGGIRQKTHFRGRDSRPRLIHQGGPTGCSQQDGAKPHIHAKSQEWCEKHFPCFIDKDHWPPSSPVLNPLDCCIWDELAHQVNWDAVTSKTTLIHEVKRAVRKVSLDVVFESCSSWTNRLHRLSQVKGNYLR</sequence>
<dbReference type="EMBL" id="CAJOBF010009515">
    <property type="protein sequence ID" value="CAF4276235.1"/>
    <property type="molecule type" value="Genomic_DNA"/>
</dbReference>
<dbReference type="Proteomes" id="UP000663887">
    <property type="component" value="Unassembled WGS sequence"/>
</dbReference>
<organism evidence="3 5">
    <name type="scientific">Rotaria magnacalcarata</name>
    <dbReference type="NCBI Taxonomy" id="392030"/>
    <lineage>
        <taxon>Eukaryota</taxon>
        <taxon>Metazoa</taxon>
        <taxon>Spiralia</taxon>
        <taxon>Gnathifera</taxon>
        <taxon>Rotifera</taxon>
        <taxon>Eurotatoria</taxon>
        <taxon>Bdelloidea</taxon>
        <taxon>Philodinida</taxon>
        <taxon>Philodinidae</taxon>
        <taxon>Rotaria</taxon>
    </lineage>
</organism>
<dbReference type="EMBL" id="CAJOBG010043638">
    <property type="protein sequence ID" value="CAF4429517.1"/>
    <property type="molecule type" value="Genomic_DNA"/>
</dbReference>
<name>A0A820QWG3_9BILA</name>
<evidence type="ECO:0000313" key="1">
    <source>
        <dbReference type="EMBL" id="CAF2069883.1"/>
    </source>
</evidence>
<accession>A0A820QWG3</accession>
<gene>
    <name evidence="4" type="ORF">GIL414_LOCUS66341</name>
    <name evidence="3" type="ORF">OVN521_LOCUS36602</name>
    <name evidence="2" type="ORF">UXM345_LOCUS32096</name>
    <name evidence="1" type="ORF">XDN619_LOCUS12329</name>
</gene>
<proteinExistence type="predicted"/>